<feature type="region of interest" description="Disordered" evidence="7">
    <location>
        <begin position="167"/>
        <end position="189"/>
    </location>
</feature>
<evidence type="ECO:0000256" key="5">
    <source>
        <dbReference type="ARBA" id="ARBA00023004"/>
    </source>
</evidence>
<feature type="binding site" evidence="6">
    <location>
        <position position="136"/>
    </location>
    <ligand>
        <name>Fe cation</name>
        <dbReference type="ChEBI" id="CHEBI:24875"/>
    </ligand>
</feature>
<evidence type="ECO:0000256" key="2">
    <source>
        <dbReference type="ARBA" id="ARBA00022723"/>
    </source>
</evidence>
<gene>
    <name evidence="6" type="primary">def</name>
    <name evidence="8" type="ORF">SAMN02745126_03284</name>
</gene>
<comment type="similarity">
    <text evidence="1 6">Belongs to the polypeptide deformylase family.</text>
</comment>
<protein>
    <recommendedName>
        <fullName evidence="6">Peptide deformylase</fullName>
        <shortName evidence="6">PDF</shortName>
        <ecNumber evidence="6">3.5.1.88</ecNumber>
    </recommendedName>
    <alternativeName>
        <fullName evidence="6">Polypeptide deformylase</fullName>
    </alternativeName>
</protein>
<keyword evidence="3 6" id="KW-0378">Hydrolase</keyword>
<dbReference type="PANTHER" id="PTHR10458">
    <property type="entry name" value="PEPTIDE DEFORMYLASE"/>
    <property type="match status" value="1"/>
</dbReference>
<evidence type="ECO:0000256" key="1">
    <source>
        <dbReference type="ARBA" id="ARBA00010759"/>
    </source>
</evidence>
<dbReference type="NCBIfam" id="NF001159">
    <property type="entry name" value="PRK00150.1-3"/>
    <property type="match status" value="1"/>
</dbReference>
<reference evidence="9" key="1">
    <citation type="submission" date="2017-02" db="EMBL/GenBank/DDBJ databases">
        <authorList>
            <person name="Varghese N."/>
            <person name="Submissions S."/>
        </authorList>
    </citation>
    <scope>NUCLEOTIDE SEQUENCE [LARGE SCALE GENOMIC DNA]</scope>
    <source>
        <strain evidence="9">ATCC 27094</strain>
    </source>
</reference>
<sequence length="189" mass="20856">MALLTILTAPDPRLKKKSLPVAAVDDDVRQLMDDMLETMYAAPGIGLAAPQVGVLKRVIVLDIDREDTKTGPLFMANPEIVEASEEDATYEEGCLSLPEHYADVVRPAQVTVRYLDRDGQKQELACEGLLATCVQHEIDHLDGILFVDHISALKRNMILRKLLKTRKEKEREEAEGAPAATVKEPATAL</sequence>
<evidence type="ECO:0000313" key="8">
    <source>
        <dbReference type="EMBL" id="SKA04279.1"/>
    </source>
</evidence>
<keyword evidence="5 6" id="KW-0408">Iron</keyword>
<dbReference type="GO" id="GO:0046872">
    <property type="term" value="F:metal ion binding"/>
    <property type="evidence" value="ECO:0007669"/>
    <property type="project" value="UniProtKB-KW"/>
</dbReference>
<comment type="cofactor">
    <cofactor evidence="6">
        <name>Fe(2+)</name>
        <dbReference type="ChEBI" id="CHEBI:29033"/>
    </cofactor>
    <text evidence="6">Binds 1 Fe(2+) ion.</text>
</comment>
<name>A0A1T4QKM3_9HYPH</name>
<dbReference type="NCBIfam" id="TIGR00079">
    <property type="entry name" value="pept_deformyl"/>
    <property type="match status" value="1"/>
</dbReference>
<keyword evidence="9" id="KW-1185">Reference proteome</keyword>
<organism evidence="8 9">
    <name type="scientific">Enhydrobacter aerosaccus</name>
    <dbReference type="NCBI Taxonomy" id="225324"/>
    <lineage>
        <taxon>Bacteria</taxon>
        <taxon>Pseudomonadati</taxon>
        <taxon>Pseudomonadota</taxon>
        <taxon>Alphaproteobacteria</taxon>
        <taxon>Hyphomicrobiales</taxon>
        <taxon>Enhydrobacter</taxon>
    </lineage>
</organism>
<dbReference type="PIRSF" id="PIRSF004749">
    <property type="entry name" value="Pep_def"/>
    <property type="match status" value="1"/>
</dbReference>
<evidence type="ECO:0000313" key="9">
    <source>
        <dbReference type="Proteomes" id="UP000190092"/>
    </source>
</evidence>
<keyword evidence="2 6" id="KW-0479">Metal-binding</keyword>
<evidence type="ECO:0000256" key="7">
    <source>
        <dbReference type="SAM" id="MobiDB-lite"/>
    </source>
</evidence>
<dbReference type="EMBL" id="FUWJ01000003">
    <property type="protein sequence ID" value="SKA04279.1"/>
    <property type="molecule type" value="Genomic_DNA"/>
</dbReference>
<dbReference type="CDD" id="cd00487">
    <property type="entry name" value="Pep_deformylase"/>
    <property type="match status" value="1"/>
</dbReference>
<dbReference type="InterPro" id="IPR036821">
    <property type="entry name" value="Peptide_deformylase_sf"/>
</dbReference>
<feature type="binding site" evidence="6">
    <location>
        <position position="94"/>
    </location>
    <ligand>
        <name>Fe cation</name>
        <dbReference type="ChEBI" id="CHEBI:24875"/>
    </ligand>
</feature>
<feature type="active site" evidence="6">
    <location>
        <position position="137"/>
    </location>
</feature>
<dbReference type="PRINTS" id="PR01576">
    <property type="entry name" value="PDEFORMYLASE"/>
</dbReference>
<dbReference type="HAMAP" id="MF_00163">
    <property type="entry name" value="Pep_deformylase"/>
    <property type="match status" value="1"/>
</dbReference>
<dbReference type="SUPFAM" id="SSF56420">
    <property type="entry name" value="Peptide deformylase"/>
    <property type="match status" value="1"/>
</dbReference>
<feature type="binding site" evidence="6">
    <location>
        <position position="140"/>
    </location>
    <ligand>
        <name>Fe cation</name>
        <dbReference type="ChEBI" id="CHEBI:24875"/>
    </ligand>
</feature>
<keyword evidence="4 6" id="KW-0648">Protein biosynthesis</keyword>
<evidence type="ECO:0000256" key="6">
    <source>
        <dbReference type="HAMAP-Rule" id="MF_00163"/>
    </source>
</evidence>
<comment type="catalytic activity">
    <reaction evidence="6">
        <text>N-terminal N-formyl-L-methionyl-[peptide] + H2O = N-terminal L-methionyl-[peptide] + formate</text>
        <dbReference type="Rhea" id="RHEA:24420"/>
        <dbReference type="Rhea" id="RHEA-COMP:10639"/>
        <dbReference type="Rhea" id="RHEA-COMP:10640"/>
        <dbReference type="ChEBI" id="CHEBI:15377"/>
        <dbReference type="ChEBI" id="CHEBI:15740"/>
        <dbReference type="ChEBI" id="CHEBI:49298"/>
        <dbReference type="ChEBI" id="CHEBI:64731"/>
        <dbReference type="EC" id="3.5.1.88"/>
    </reaction>
</comment>
<evidence type="ECO:0000256" key="4">
    <source>
        <dbReference type="ARBA" id="ARBA00022917"/>
    </source>
</evidence>
<dbReference type="EC" id="3.5.1.88" evidence="6"/>
<dbReference type="AlphaFoldDB" id="A0A1T4QKM3"/>
<dbReference type="Proteomes" id="UP000190092">
    <property type="component" value="Unassembled WGS sequence"/>
</dbReference>
<dbReference type="Gene3D" id="3.90.45.10">
    <property type="entry name" value="Peptide deformylase"/>
    <property type="match status" value="1"/>
</dbReference>
<dbReference type="InterPro" id="IPR023635">
    <property type="entry name" value="Peptide_deformylase"/>
</dbReference>
<dbReference type="GO" id="GO:0042586">
    <property type="term" value="F:peptide deformylase activity"/>
    <property type="evidence" value="ECO:0007669"/>
    <property type="project" value="UniProtKB-UniRule"/>
</dbReference>
<dbReference type="PANTHER" id="PTHR10458:SF22">
    <property type="entry name" value="PEPTIDE DEFORMYLASE"/>
    <property type="match status" value="1"/>
</dbReference>
<dbReference type="RefSeq" id="WP_085934976.1">
    <property type="nucleotide sequence ID" value="NZ_FUWJ01000003.1"/>
</dbReference>
<accession>A0A1T4QKM3</accession>
<evidence type="ECO:0000256" key="3">
    <source>
        <dbReference type="ARBA" id="ARBA00022801"/>
    </source>
</evidence>
<comment type="function">
    <text evidence="6">Removes the formyl group from the N-terminal Met of newly synthesized proteins. Requires at least a dipeptide for an efficient rate of reaction. N-terminal L-methionine is a prerequisite for activity but the enzyme has broad specificity at other positions.</text>
</comment>
<dbReference type="Pfam" id="PF01327">
    <property type="entry name" value="Pep_deformylase"/>
    <property type="match status" value="1"/>
</dbReference>
<proteinExistence type="inferred from homology"/>
<dbReference type="STRING" id="225324.SAMN02745126_03284"/>
<dbReference type="GO" id="GO:0006412">
    <property type="term" value="P:translation"/>
    <property type="evidence" value="ECO:0007669"/>
    <property type="project" value="UniProtKB-UniRule"/>
</dbReference>
<dbReference type="FunFam" id="3.90.45.10:FF:000005">
    <property type="entry name" value="Peptide deformylase"/>
    <property type="match status" value="1"/>
</dbReference>
<dbReference type="OrthoDB" id="9804313at2"/>